<comment type="caution">
    <text evidence="1">Lacks conserved residue(s) required for the propagation of feature annotation.</text>
</comment>
<reference evidence="6" key="3">
    <citation type="submission" date="2016-06" db="UniProtKB">
        <authorList>
            <consortium name="WormBaseParasite"/>
        </authorList>
    </citation>
    <scope>IDENTIFICATION</scope>
</reference>
<keyword evidence="5" id="KW-1185">Reference proteome</keyword>
<feature type="chain" id="PRO_5008146456" evidence="3">
    <location>
        <begin position="20"/>
        <end position="595"/>
    </location>
</feature>
<evidence type="ECO:0000259" key="4">
    <source>
        <dbReference type="PROSITE" id="PS50026"/>
    </source>
</evidence>
<sequence length="595" mass="67204">MMLLIRIILFAILSNPFWSALSVAQAANVHELGPRYQVLKEYVLSTKRNVRYEATATQTVPSRRGTIGGGNVVATAEFFPGFGTPNNASGCIDMDSQHRANGAEYERHNGHFMYRCKNGIEEVTACFGTERTGRARIAVGQTIRIDGYWHKCEKYANGSVIYTQETSCTSGNKDYRVGEEILVGNLRMVCGDLGYSVAGCYFYEGNKLYKLGPGEQRQVGQFTHFCEEKSKDTLQYYTRGTGQCVKAGREFEDGESFNENHIRYKCQNGLMDLIGCFIEESRNLAIGQDFVEQNRVHRCYRMGVTVEYTTYVCGYGGGPSCKPPPIPRTPDDEEPVAKSLLSPAVGQLVVSHLLSMGNNRQQRQNSAATAQLRKRSMAGKFDRFGLSVPRFFAFPLKLLPTICFTIFLFQLYSCHSSSAANHQLRHRQSPPTSKKIECAHGSAVSGRCMCDQGYAGTWCEREMHCGTFERSSDGRCSECKPNFVGDRCEQIVCQNGGKEAEYEQKCECRAPYSGKYCEELLTRNVYFYYNSKVATIGPLGLIAVVPMIGIYLICERYARKRQVRRIEKTWNEQTEHTLNRHRIEQLLKERKSPRH</sequence>
<dbReference type="WBParaSite" id="GPLIN_000231600">
    <property type="protein sequence ID" value="GPLIN_000231600"/>
    <property type="gene ID" value="GPLIN_000231600"/>
</dbReference>
<evidence type="ECO:0000256" key="2">
    <source>
        <dbReference type="SAM" id="Phobius"/>
    </source>
</evidence>
<dbReference type="Proteomes" id="UP000050741">
    <property type="component" value="Unassembled WGS sequence"/>
</dbReference>
<dbReference type="PANTHER" id="PTHR35572">
    <property type="entry name" value="PROTEIN CBG04538-RELATED"/>
    <property type="match status" value="1"/>
</dbReference>
<keyword evidence="1" id="KW-1015">Disulfide bond</keyword>
<evidence type="ECO:0000313" key="5">
    <source>
        <dbReference type="Proteomes" id="UP000050741"/>
    </source>
</evidence>
<feature type="domain" description="EGF-like" evidence="4">
    <location>
        <begin position="484"/>
        <end position="518"/>
    </location>
</feature>
<dbReference type="PROSITE" id="PS01186">
    <property type="entry name" value="EGF_2"/>
    <property type="match status" value="1"/>
</dbReference>
<keyword evidence="3" id="KW-0732">Signal</keyword>
<dbReference type="PROSITE" id="PS00022">
    <property type="entry name" value="EGF_1"/>
    <property type="match status" value="1"/>
</dbReference>
<feature type="transmembrane region" description="Helical" evidence="2">
    <location>
        <begin position="533"/>
        <end position="554"/>
    </location>
</feature>
<evidence type="ECO:0000256" key="3">
    <source>
        <dbReference type="SAM" id="SignalP"/>
    </source>
</evidence>
<reference evidence="5" key="1">
    <citation type="submission" date="2013-12" db="EMBL/GenBank/DDBJ databases">
        <authorList>
            <person name="Aslett M."/>
        </authorList>
    </citation>
    <scope>NUCLEOTIDE SEQUENCE [LARGE SCALE GENOMIC DNA]</scope>
    <source>
        <strain evidence="5">Lindley</strain>
    </source>
</reference>
<dbReference type="PROSITE" id="PS50026">
    <property type="entry name" value="EGF_3"/>
    <property type="match status" value="1"/>
</dbReference>
<accession>A0A183BNY0</accession>
<dbReference type="AlphaFoldDB" id="A0A183BNY0"/>
<keyword evidence="2" id="KW-0812">Transmembrane</keyword>
<feature type="signal peptide" evidence="3">
    <location>
        <begin position="1"/>
        <end position="19"/>
    </location>
</feature>
<dbReference type="InterPro" id="IPR000742">
    <property type="entry name" value="EGF"/>
</dbReference>
<evidence type="ECO:0000313" key="6">
    <source>
        <dbReference type="WBParaSite" id="GPLIN_000231600"/>
    </source>
</evidence>
<dbReference type="InterPro" id="IPR040282">
    <property type="entry name" value="Mig-18-like"/>
</dbReference>
<organism evidence="5 6">
    <name type="scientific">Globodera pallida</name>
    <name type="common">Potato cyst nematode worm</name>
    <name type="synonym">Heterodera pallida</name>
    <dbReference type="NCBI Taxonomy" id="36090"/>
    <lineage>
        <taxon>Eukaryota</taxon>
        <taxon>Metazoa</taxon>
        <taxon>Ecdysozoa</taxon>
        <taxon>Nematoda</taxon>
        <taxon>Chromadorea</taxon>
        <taxon>Rhabditida</taxon>
        <taxon>Tylenchina</taxon>
        <taxon>Tylenchomorpha</taxon>
        <taxon>Tylenchoidea</taxon>
        <taxon>Heteroderidae</taxon>
        <taxon>Heteroderinae</taxon>
        <taxon>Globodera</taxon>
    </lineage>
</organism>
<keyword evidence="2" id="KW-1133">Transmembrane helix</keyword>
<feature type="disulfide bond" evidence="1">
    <location>
        <begin position="508"/>
        <end position="517"/>
    </location>
</feature>
<evidence type="ECO:0000256" key="1">
    <source>
        <dbReference type="PROSITE-ProRule" id="PRU00076"/>
    </source>
</evidence>
<dbReference type="Pfam" id="PF23003">
    <property type="entry name" value="Fn1_2"/>
    <property type="match status" value="3"/>
</dbReference>
<name>A0A183BNY0_GLOPA</name>
<keyword evidence="1" id="KW-0245">EGF-like domain</keyword>
<dbReference type="InterPro" id="IPR055119">
    <property type="entry name" value="Mig18_Fn1"/>
</dbReference>
<proteinExistence type="predicted"/>
<protein>
    <submittedName>
        <fullName evidence="6">EGF-like domain-containing protein</fullName>
    </submittedName>
</protein>
<reference evidence="5" key="2">
    <citation type="submission" date="2014-05" db="EMBL/GenBank/DDBJ databases">
        <title>The genome and life-stage specific transcriptomes of Globodera pallida elucidate key aspects of plant parasitism by a cyst nematode.</title>
        <authorList>
            <person name="Cotton J.A."/>
            <person name="Lilley C.J."/>
            <person name="Jones L.M."/>
            <person name="Kikuchi T."/>
            <person name="Reid A.J."/>
            <person name="Thorpe P."/>
            <person name="Tsai I.J."/>
            <person name="Beasley H."/>
            <person name="Blok V."/>
            <person name="Cock P.J.A."/>
            <person name="Van den Akker S.E."/>
            <person name="Holroyd N."/>
            <person name="Hunt M."/>
            <person name="Mantelin S."/>
            <person name="Naghra H."/>
            <person name="Pain A."/>
            <person name="Palomares-Rius J.E."/>
            <person name="Zarowiecki M."/>
            <person name="Berriman M."/>
            <person name="Jones J.T."/>
            <person name="Urwin P.E."/>
        </authorList>
    </citation>
    <scope>NUCLEOTIDE SEQUENCE [LARGE SCALE GENOMIC DNA]</scope>
    <source>
        <strain evidence="5">Lindley</strain>
    </source>
</reference>
<keyword evidence="2" id="KW-0472">Membrane</keyword>